<dbReference type="InterPro" id="IPR011990">
    <property type="entry name" value="TPR-like_helical_dom_sf"/>
</dbReference>
<dbReference type="Gene3D" id="1.25.40.10">
    <property type="entry name" value="Tetratricopeptide repeat domain"/>
    <property type="match status" value="1"/>
</dbReference>
<evidence type="ECO:0000256" key="1">
    <source>
        <dbReference type="ARBA" id="ARBA00022737"/>
    </source>
</evidence>
<keyword evidence="5" id="KW-1185">Reference proteome</keyword>
<dbReference type="AlphaFoldDB" id="A0A3L6PFK5"/>
<keyword evidence="1" id="KW-0677">Repeat</keyword>
<dbReference type="InterPro" id="IPR002885">
    <property type="entry name" value="PPR_rpt"/>
</dbReference>
<dbReference type="STRING" id="4540.A0A3L6PFK5"/>
<reference evidence="5" key="1">
    <citation type="journal article" date="2019" name="Nat. Commun.">
        <title>The genome of broomcorn millet.</title>
        <authorList>
            <person name="Zou C."/>
            <person name="Miki D."/>
            <person name="Li D."/>
            <person name="Tang Q."/>
            <person name="Xiao L."/>
            <person name="Rajput S."/>
            <person name="Deng P."/>
            <person name="Jia W."/>
            <person name="Huang R."/>
            <person name="Zhang M."/>
            <person name="Sun Y."/>
            <person name="Hu J."/>
            <person name="Fu X."/>
            <person name="Schnable P.S."/>
            <person name="Li F."/>
            <person name="Zhang H."/>
            <person name="Feng B."/>
            <person name="Zhu X."/>
            <person name="Liu R."/>
            <person name="Schnable J.C."/>
            <person name="Zhu J.-K."/>
            <person name="Zhang H."/>
        </authorList>
    </citation>
    <scope>NUCLEOTIDE SEQUENCE [LARGE SCALE GENOMIC DNA]</scope>
</reference>
<dbReference type="PANTHER" id="PTHR22602:SF0">
    <property type="entry name" value="TRANSFERASE CAF17, MITOCHONDRIAL-RELATED"/>
    <property type="match status" value="1"/>
</dbReference>
<dbReference type="GO" id="GO:0005759">
    <property type="term" value="C:mitochondrial matrix"/>
    <property type="evidence" value="ECO:0007669"/>
    <property type="project" value="TreeGrafter"/>
</dbReference>
<dbReference type="PANTHER" id="PTHR22602">
    <property type="entry name" value="TRANSFERASE CAF17, MITOCHONDRIAL-RELATED"/>
    <property type="match status" value="1"/>
</dbReference>
<feature type="region of interest" description="Disordered" evidence="3">
    <location>
        <begin position="186"/>
        <end position="216"/>
    </location>
</feature>
<accession>A0A3L6PFK5</accession>
<evidence type="ECO:0000256" key="2">
    <source>
        <dbReference type="ARBA" id="ARBA00022946"/>
    </source>
</evidence>
<dbReference type="EMBL" id="PQIB02000018">
    <property type="protein sequence ID" value="RLM55216.1"/>
    <property type="molecule type" value="Genomic_DNA"/>
</dbReference>
<dbReference type="NCBIfam" id="TIGR00756">
    <property type="entry name" value="PPR"/>
    <property type="match status" value="1"/>
</dbReference>
<proteinExistence type="predicted"/>
<feature type="region of interest" description="Disordered" evidence="3">
    <location>
        <begin position="1"/>
        <end position="25"/>
    </location>
</feature>
<comment type="caution">
    <text evidence="4">The sequence shown here is derived from an EMBL/GenBank/DDBJ whole genome shotgun (WGS) entry which is preliminary data.</text>
</comment>
<dbReference type="OrthoDB" id="191995at2759"/>
<dbReference type="SUPFAM" id="SSF103025">
    <property type="entry name" value="Folate-binding domain"/>
    <property type="match status" value="1"/>
</dbReference>
<dbReference type="InterPro" id="IPR045179">
    <property type="entry name" value="YgfZ/GcvT"/>
</dbReference>
<evidence type="ECO:0000256" key="3">
    <source>
        <dbReference type="SAM" id="MobiDB-lite"/>
    </source>
</evidence>
<organism evidence="4 5">
    <name type="scientific">Panicum miliaceum</name>
    <name type="common">Proso millet</name>
    <name type="synonym">Broomcorn millet</name>
    <dbReference type="NCBI Taxonomy" id="4540"/>
    <lineage>
        <taxon>Eukaryota</taxon>
        <taxon>Viridiplantae</taxon>
        <taxon>Streptophyta</taxon>
        <taxon>Embryophyta</taxon>
        <taxon>Tracheophyta</taxon>
        <taxon>Spermatophyta</taxon>
        <taxon>Magnoliopsida</taxon>
        <taxon>Liliopsida</taxon>
        <taxon>Poales</taxon>
        <taxon>Poaceae</taxon>
        <taxon>PACMAD clade</taxon>
        <taxon>Panicoideae</taxon>
        <taxon>Panicodae</taxon>
        <taxon>Paniceae</taxon>
        <taxon>Panicinae</taxon>
        <taxon>Panicum</taxon>
        <taxon>Panicum sect. Panicum</taxon>
    </lineage>
</organism>
<feature type="compositionally biased region" description="Pro residues" evidence="3">
    <location>
        <begin position="198"/>
        <end position="208"/>
    </location>
</feature>
<dbReference type="GO" id="GO:0016226">
    <property type="term" value="P:iron-sulfur cluster assembly"/>
    <property type="evidence" value="ECO:0007669"/>
    <property type="project" value="TreeGrafter"/>
</dbReference>
<keyword evidence="2" id="KW-0809">Transit peptide</keyword>
<evidence type="ECO:0008006" key="6">
    <source>
        <dbReference type="Google" id="ProtNLM"/>
    </source>
</evidence>
<protein>
    <recommendedName>
        <fullName evidence="6">Pentatricopeptide repeat-containing protein</fullName>
    </recommendedName>
</protein>
<evidence type="ECO:0000313" key="4">
    <source>
        <dbReference type="EMBL" id="RLM55216.1"/>
    </source>
</evidence>
<dbReference type="Proteomes" id="UP000275267">
    <property type="component" value="Unassembled WGS sequence"/>
</dbReference>
<name>A0A3L6PFK5_PANMI</name>
<evidence type="ECO:0000313" key="5">
    <source>
        <dbReference type="Proteomes" id="UP000275267"/>
    </source>
</evidence>
<sequence>MPPLGVARAASRCSRRTGPPASSVVPRMSGACDAIASANRLIGRHLRAGRLDAAREVFDGMPSRDVVSWNSLMAAHARLDNYSGHEHLTASVQPGKYSEDTFKMKLVKNSKTPSEVLGRLQVLGCEELGGLSDPDELAGFEGSWKGNAGHHLPGWNQNASASNSDNSGTAVDADCHRLLRRRLPTATVTSAAARKTPRFPPKSYPKPKPSVQLLSVPNSQPCRRSCAASLRASSARAAAARFTRARRQTRACWRAASRLASHTVVRFAGPEAARFLHSLLTNDLLSAFAAGGASSPQQYAPTPNAPARGPAYSALLTPQGWFLYDLYRPPPRSQMLDRTG</sequence>
<gene>
    <name evidence="4" type="ORF">C2845_PM10G01840</name>
</gene>